<evidence type="ECO:0000313" key="19">
    <source>
        <dbReference type="Proteomes" id="UP000095256"/>
    </source>
</evidence>
<dbReference type="SUPFAM" id="SSF53448">
    <property type="entry name" value="Nucleotide-diphospho-sugar transferases"/>
    <property type="match status" value="1"/>
</dbReference>
<evidence type="ECO:0000256" key="7">
    <source>
        <dbReference type="ARBA" id="ARBA00022679"/>
    </source>
</evidence>
<dbReference type="InterPro" id="IPR001173">
    <property type="entry name" value="Glyco_trans_2-like"/>
</dbReference>
<evidence type="ECO:0000256" key="12">
    <source>
        <dbReference type="ARBA" id="ARBA00042148"/>
    </source>
</evidence>
<dbReference type="EMBL" id="MIEK01000045">
    <property type="protein sequence ID" value="OEH81552.1"/>
    <property type="molecule type" value="Genomic_DNA"/>
</dbReference>
<keyword evidence="19" id="KW-1185">Reference proteome</keyword>
<evidence type="ECO:0000259" key="17">
    <source>
        <dbReference type="Pfam" id="PF00535"/>
    </source>
</evidence>
<evidence type="ECO:0000256" key="5">
    <source>
        <dbReference type="ARBA" id="ARBA00022475"/>
    </source>
</evidence>
<feature type="transmembrane region" description="Helical" evidence="16">
    <location>
        <begin position="330"/>
        <end position="348"/>
    </location>
</feature>
<evidence type="ECO:0000256" key="1">
    <source>
        <dbReference type="ARBA" id="ARBA00004236"/>
    </source>
</evidence>
<keyword evidence="8" id="KW-0972">Capsule biogenesis/degradation</keyword>
<evidence type="ECO:0000256" key="10">
    <source>
        <dbReference type="ARBA" id="ARBA00037408"/>
    </source>
</evidence>
<dbReference type="GO" id="GO:0050501">
    <property type="term" value="F:hyaluronan synthase activity"/>
    <property type="evidence" value="ECO:0007669"/>
    <property type="project" value="UniProtKB-EC"/>
</dbReference>
<evidence type="ECO:0000256" key="14">
    <source>
        <dbReference type="ARBA" id="ARBA00047709"/>
    </source>
</evidence>
<feature type="transmembrane region" description="Helical" evidence="16">
    <location>
        <begin position="302"/>
        <end position="324"/>
    </location>
</feature>
<evidence type="ECO:0000256" key="15">
    <source>
        <dbReference type="ARBA" id="ARBA00048168"/>
    </source>
</evidence>
<keyword evidence="16" id="KW-1133">Transmembrane helix</keyword>
<evidence type="ECO:0000256" key="2">
    <source>
        <dbReference type="ARBA" id="ARBA00004698"/>
    </source>
</evidence>
<keyword evidence="7" id="KW-0808">Transferase</keyword>
<dbReference type="GO" id="GO:0005886">
    <property type="term" value="C:plasma membrane"/>
    <property type="evidence" value="ECO:0007669"/>
    <property type="project" value="UniProtKB-SubCell"/>
</dbReference>
<accession>A0A1E5KUJ6</accession>
<evidence type="ECO:0000256" key="11">
    <source>
        <dbReference type="ARBA" id="ARBA00040508"/>
    </source>
</evidence>
<gene>
    <name evidence="18" type="ORF">BCR26_04170</name>
</gene>
<keyword evidence="6" id="KW-0328">Glycosyltransferase</keyword>
<dbReference type="GO" id="GO:0085029">
    <property type="term" value="P:extracellular matrix assembly"/>
    <property type="evidence" value="ECO:0007669"/>
    <property type="project" value="TreeGrafter"/>
</dbReference>
<evidence type="ECO:0000256" key="9">
    <source>
        <dbReference type="ARBA" id="ARBA00023136"/>
    </source>
</evidence>
<comment type="catalytic activity">
    <reaction evidence="14">
        <text>[hyaluronan](n) + UDP-N-acetyl-alpha-D-glucosamine = N-acetyl-beta-D-glucosaminyl-(1-&gt;4)-[hyaluronan](n) + UDP + H(+)</text>
        <dbReference type="Rhea" id="RHEA:20465"/>
        <dbReference type="Rhea" id="RHEA-COMP:12583"/>
        <dbReference type="Rhea" id="RHEA-COMP:12585"/>
        <dbReference type="ChEBI" id="CHEBI:15378"/>
        <dbReference type="ChEBI" id="CHEBI:57705"/>
        <dbReference type="ChEBI" id="CHEBI:58223"/>
        <dbReference type="ChEBI" id="CHEBI:132153"/>
        <dbReference type="ChEBI" id="CHEBI:132154"/>
        <dbReference type="EC" id="2.4.1.212"/>
    </reaction>
</comment>
<dbReference type="Gene3D" id="3.90.550.10">
    <property type="entry name" value="Spore Coat Polysaccharide Biosynthesis Protein SpsA, Chain A"/>
    <property type="match status" value="1"/>
</dbReference>
<comment type="subcellular location">
    <subcellularLocation>
        <location evidence="1">Cell membrane</location>
    </subcellularLocation>
</comment>
<organism evidence="18 19">
    <name type="scientific">Enterococcus rivorum</name>
    <dbReference type="NCBI Taxonomy" id="762845"/>
    <lineage>
        <taxon>Bacteria</taxon>
        <taxon>Bacillati</taxon>
        <taxon>Bacillota</taxon>
        <taxon>Bacilli</taxon>
        <taxon>Lactobacillales</taxon>
        <taxon>Enterococcaceae</taxon>
        <taxon>Enterococcus</taxon>
    </lineage>
</organism>
<evidence type="ECO:0000256" key="3">
    <source>
        <dbReference type="ARBA" id="ARBA00006782"/>
    </source>
</evidence>
<dbReference type="InterPro" id="IPR029044">
    <property type="entry name" value="Nucleotide-diphossugar_trans"/>
</dbReference>
<keyword evidence="16" id="KW-0812">Transmembrane</keyword>
<dbReference type="Pfam" id="PF00535">
    <property type="entry name" value="Glycos_transf_2"/>
    <property type="match status" value="1"/>
</dbReference>
<comment type="caution">
    <text evidence="18">The sequence shown here is derived from an EMBL/GenBank/DDBJ whole genome shotgun (WGS) entry which is preliminary data.</text>
</comment>
<comment type="pathway">
    <text evidence="2">Glycan biosynthesis; hyaluronan biosynthesis.</text>
</comment>
<reference evidence="18 19" key="1">
    <citation type="submission" date="2016-09" db="EMBL/GenBank/DDBJ databases">
        <authorList>
            <person name="Capua I."/>
            <person name="De Benedictis P."/>
            <person name="Joannis T."/>
            <person name="Lombin L.H."/>
            <person name="Cattoli G."/>
        </authorList>
    </citation>
    <scope>NUCLEOTIDE SEQUENCE [LARGE SCALE GENOMIC DNA]</scope>
    <source>
        <strain evidence="18 19">LMG 25899</strain>
    </source>
</reference>
<comment type="similarity">
    <text evidence="3">Belongs to the NodC/HAS family.</text>
</comment>
<evidence type="ECO:0000256" key="13">
    <source>
        <dbReference type="ARBA" id="ARBA00043237"/>
    </source>
</evidence>
<dbReference type="PANTHER" id="PTHR22913">
    <property type="entry name" value="HYALURONAN SYNTHASE"/>
    <property type="match status" value="1"/>
</dbReference>
<dbReference type="CDD" id="cd06423">
    <property type="entry name" value="CESA_like"/>
    <property type="match status" value="1"/>
</dbReference>
<sequence>MFYRAFIYSFTVLYFWTSVQFIYMLTKIILSLFYKKKKKIKGIKKQKKLSVSVIIASYNEDAKSVALFFESLLRQTSLPDEIFFVDDGSENLSAYNYVRSLESIPQVKIYVHRFKKNRGKKAAQVWSFKKAKGAIFFLADSDSTLHKDALRELVKCFSDQRVGSAVGHILPRNAEQNFLTKMQDIKYFNAFRCGRGAQSVLNSVLVCSGAISMHRREIVLSNLKQFLKKDVFGINCVSGDDRCLTSYSLMGGYQTIYQLSAICYTNVPSTIKGFFKQRTRWTKSSILRSWHCMITFAWKKPLTWLLLFCESSLWFFALLGRVTIAINYGIYFNGIQLLFAILYFIFVAQISSVYYAEKNFFRYLIVPVYSFFYGVLLAITRLYALITIKKSGWNTR</sequence>
<evidence type="ECO:0000313" key="18">
    <source>
        <dbReference type="EMBL" id="OEH81552.1"/>
    </source>
</evidence>
<evidence type="ECO:0000256" key="6">
    <source>
        <dbReference type="ARBA" id="ARBA00022676"/>
    </source>
</evidence>
<evidence type="ECO:0000256" key="8">
    <source>
        <dbReference type="ARBA" id="ARBA00022903"/>
    </source>
</evidence>
<keyword evidence="9 16" id="KW-0472">Membrane</keyword>
<dbReference type="PANTHER" id="PTHR22913:SF12">
    <property type="entry name" value="MANNURONAN SYNTHASE"/>
    <property type="match status" value="1"/>
</dbReference>
<dbReference type="STRING" id="762845.BCR26_04170"/>
<protein>
    <recommendedName>
        <fullName evidence="11">Hyaluronan synthase</fullName>
        <ecNumber evidence="4">2.4.1.212</ecNumber>
    </recommendedName>
    <alternativeName>
        <fullName evidence="13">Hyaluronate synthase</fullName>
    </alternativeName>
    <alternativeName>
        <fullName evidence="12">Hyaluronic acid synthase</fullName>
    </alternativeName>
</protein>
<dbReference type="AlphaFoldDB" id="A0A1E5KUJ6"/>
<name>A0A1E5KUJ6_9ENTE</name>
<dbReference type="GO" id="GO:0030213">
    <property type="term" value="P:hyaluronan biosynthetic process"/>
    <property type="evidence" value="ECO:0007669"/>
    <property type="project" value="TreeGrafter"/>
</dbReference>
<proteinExistence type="inferred from homology"/>
<dbReference type="EC" id="2.4.1.212" evidence="4"/>
<feature type="transmembrane region" description="Helical" evidence="16">
    <location>
        <begin position="6"/>
        <end position="34"/>
    </location>
</feature>
<keyword evidence="5" id="KW-1003">Cell membrane</keyword>
<dbReference type="Proteomes" id="UP000095256">
    <property type="component" value="Unassembled WGS sequence"/>
</dbReference>
<comment type="catalytic activity">
    <reaction evidence="15">
        <text>N-acetyl-beta-D-glucosaminyl-(1-&gt;4)-[hyaluronan](n) + UDP-alpha-D-glucuronate = [hyaluronan](n+1) + UDP + H(+)</text>
        <dbReference type="Rhea" id="RHEA:12528"/>
        <dbReference type="Rhea" id="RHEA-COMP:12585"/>
        <dbReference type="Rhea" id="RHEA-COMP:12587"/>
        <dbReference type="ChEBI" id="CHEBI:15378"/>
        <dbReference type="ChEBI" id="CHEBI:58052"/>
        <dbReference type="ChEBI" id="CHEBI:58223"/>
        <dbReference type="ChEBI" id="CHEBI:132153"/>
        <dbReference type="ChEBI" id="CHEBI:132154"/>
        <dbReference type="EC" id="2.4.1.212"/>
    </reaction>
</comment>
<evidence type="ECO:0000256" key="4">
    <source>
        <dbReference type="ARBA" id="ARBA00012207"/>
    </source>
</evidence>
<evidence type="ECO:0000256" key="16">
    <source>
        <dbReference type="SAM" id="Phobius"/>
    </source>
</evidence>
<feature type="domain" description="Glycosyltransferase 2-like" evidence="17">
    <location>
        <begin position="52"/>
        <end position="219"/>
    </location>
</feature>
<comment type="function">
    <text evidence="10">Glycosaminoglycan synthesis. The hyaluronic acid capsule is involved in the pathogenicity of group A Streptococci; it may be the major virulence determinant.</text>
</comment>
<feature type="transmembrane region" description="Helical" evidence="16">
    <location>
        <begin position="360"/>
        <end position="386"/>
    </location>
</feature>